<feature type="transmembrane region" description="Helical" evidence="23">
    <location>
        <begin position="749"/>
        <end position="771"/>
    </location>
</feature>
<evidence type="ECO:0000256" key="9">
    <source>
        <dbReference type="ARBA" id="ARBA00022737"/>
    </source>
</evidence>
<evidence type="ECO:0000256" key="18">
    <source>
        <dbReference type="ARBA" id="ARBA00023221"/>
    </source>
</evidence>
<evidence type="ECO:0000256" key="1">
    <source>
        <dbReference type="ARBA" id="ARBA00004477"/>
    </source>
</evidence>
<keyword evidence="26" id="KW-1185">Reference proteome</keyword>
<dbReference type="EMBL" id="CAXITT010000090">
    <property type="protein sequence ID" value="CAL1531460.1"/>
    <property type="molecule type" value="Genomic_DNA"/>
</dbReference>
<evidence type="ECO:0000256" key="16">
    <source>
        <dbReference type="ARBA" id="ARBA00023166"/>
    </source>
</evidence>
<feature type="compositionally biased region" description="Pro residues" evidence="22">
    <location>
        <begin position="520"/>
        <end position="529"/>
    </location>
</feature>
<keyword evidence="14" id="KW-0446">Lipid-binding</keyword>
<comment type="similarity">
    <text evidence="4">Belongs to the WD repeat SCAP family.</text>
</comment>
<evidence type="ECO:0000256" key="8">
    <source>
        <dbReference type="ARBA" id="ARBA00022692"/>
    </source>
</evidence>
<keyword evidence="10" id="KW-0256">Endoplasmic reticulum</keyword>
<feature type="transmembrane region" description="Helical" evidence="23">
    <location>
        <begin position="403"/>
        <end position="421"/>
    </location>
</feature>
<evidence type="ECO:0000256" key="3">
    <source>
        <dbReference type="ARBA" id="ARBA00004653"/>
    </source>
</evidence>
<dbReference type="Proteomes" id="UP001497497">
    <property type="component" value="Unassembled WGS sequence"/>
</dbReference>
<evidence type="ECO:0000256" key="12">
    <source>
        <dbReference type="ARBA" id="ARBA00023034"/>
    </source>
</evidence>
<dbReference type="PROSITE" id="PS50156">
    <property type="entry name" value="SSD"/>
    <property type="match status" value="1"/>
</dbReference>
<dbReference type="InterPro" id="IPR019775">
    <property type="entry name" value="WD40_repeat_CS"/>
</dbReference>
<evidence type="ECO:0000256" key="15">
    <source>
        <dbReference type="ARBA" id="ARBA00023136"/>
    </source>
</evidence>
<sequence length="1354" mass="151644">MLTIKSLHDRIAQIYYTHGLFCASHPFATIISVIFVVFVTCYPLSNLPLPGNTPIEHRTPKLGFTQGSSSQAFLPDGTVDDKKPRWFVGEPVAYVQQVVVKSAVSPWSQNLIASDAFRGPLASVFKVIQELESFKYDEGNKEQSLDEHCYRISEPLKARHLRELFPEYSCFLISPANFWRRDINSFNNDPNLMKTVYKKFGQVVESPPTAKDLLFGIPWGYTGITRYYIRNRQRIIGYAVTIILRKYDPMFISNLSKMLEDRHPNTLYNVNNSEIEDIVHVHFKDVNYIIEYTPLLVIYLVLLLYLYFSVSKIDMVKSKIGLAISAVVTVIASLLMSVSICTLFGMTPTLNGGEIFPYLAVIVGVENVLVITKSVVSTPVHLDVKIRVAQGLSREGWSITKNLVTELAIVFVGFFTFAPAIQEFCAFALVGLLSDFYLQMAFFATVLSVDIRRMELSDLHRQSVQQAVQDDSSSAYVNIQPLVLCPVASRQKSQSSRSHSVPPPDPSPPLHIPVRQPNHISPPPSPNRPGPQGQAFFRSSPQPERPKYEMPRRVKFFYFLARFRIVQKLIMLCTVLWIILILYKAGIVDKLTGDDNISSVPKPFNTKHLGDVGPPTESIRPDEDVASQSGKSLREDEQETGLVEHTDLELWRKLSNKHWPTLFHYYNISLSGRYISILPTIHLSELIDPRVAIELRHPTDKEAAASRSAFTSYVSYNEDPHVGENDSQEQGENHYRQFDNFYPKSEREYVYTVILCFLTVIIISYFMSYLYRCMCSRNYSRWRHSWGRGGRRRSKGYFKQIKESMPLVLAGHKQSIECLLGDNGLIISCCLGGQLKVWDSNSGECINTITRKSITPQTRRRPCVGRNIEDSDADLYAEFHGSRSSSETSLAEGGGGDGVRIRKGNSSWADASGGRSKRTGLSRKTSHSIYEDLRPDLVSTINTEFSSMDPRAHQSSPGGYDFKSWFEGLYEEHRRLLESEGHTYPNLRVQSATDLTLLTSPQERTRSWSYGEQSALDVSAADEDSMCEQATSVWCLAIMHGLIVTGCGNGHIEIWEAESGELRFHHGTRDCGVTGLCVVANRIVAARLDGTLDFLEMETFHNPVFNPAPVLPQPSRQNRGHARNHSTGSTDGIKMWDEVIRCAGVTTCRAHQLPINIIQCAGGRIVTASQDHTLKVFRLDNGLCLYTLHGHEASVTALCLDKVAPLAAVSGSMDGTVRMWDLLTGTCVHKFSWHEATVMTLTTSPLYIVSVGLDDRMCVWDRTKSSLIHTIVLNSGGVGSAALMCRNLIVTGGPGSISLWDIARGTLLRKVVFSDSEHRAFVNHVVTVANNGVVCDQGPELKVVFFPTILEKAE</sequence>
<evidence type="ECO:0000256" key="6">
    <source>
        <dbReference type="ARBA" id="ARBA00022548"/>
    </source>
</evidence>
<dbReference type="GO" id="GO:0005789">
    <property type="term" value="C:endoplasmic reticulum membrane"/>
    <property type="evidence" value="ECO:0007669"/>
    <property type="project" value="UniProtKB-SubCell"/>
</dbReference>
<name>A0AAV2HDS5_LYMST</name>
<feature type="transmembrane region" description="Helical" evidence="23">
    <location>
        <begin position="20"/>
        <end position="45"/>
    </location>
</feature>
<dbReference type="InterPro" id="IPR001680">
    <property type="entry name" value="WD40_rpt"/>
</dbReference>
<dbReference type="InterPro" id="IPR030225">
    <property type="entry name" value="SCAP"/>
</dbReference>
<dbReference type="GO" id="GO:0032934">
    <property type="term" value="F:sterol binding"/>
    <property type="evidence" value="ECO:0007669"/>
    <property type="project" value="InterPro"/>
</dbReference>
<feature type="repeat" description="WD" evidence="21">
    <location>
        <begin position="1231"/>
        <end position="1270"/>
    </location>
</feature>
<evidence type="ECO:0000256" key="11">
    <source>
        <dbReference type="ARBA" id="ARBA00022989"/>
    </source>
</evidence>
<dbReference type="PROSITE" id="PS50294">
    <property type="entry name" value="WD_REPEATS_REGION"/>
    <property type="match status" value="1"/>
</dbReference>
<evidence type="ECO:0000256" key="13">
    <source>
        <dbReference type="ARBA" id="ARBA00023098"/>
    </source>
</evidence>
<feature type="transmembrane region" description="Helical" evidence="23">
    <location>
        <begin position="320"/>
        <end position="346"/>
    </location>
</feature>
<dbReference type="GO" id="GO:0032936">
    <property type="term" value="C:SREBP-SCAP complex"/>
    <property type="evidence" value="ECO:0007669"/>
    <property type="project" value="TreeGrafter"/>
</dbReference>
<feature type="transmembrane region" description="Helical" evidence="23">
    <location>
        <begin position="358"/>
        <end position="382"/>
    </location>
</feature>
<evidence type="ECO:0000256" key="5">
    <source>
        <dbReference type="ARBA" id="ARBA00019541"/>
    </source>
</evidence>
<dbReference type="Pfam" id="PF24017">
    <property type="entry name" value="Beta-prop_SCAP"/>
    <property type="match status" value="1"/>
</dbReference>
<feature type="transmembrane region" description="Helical" evidence="23">
    <location>
        <begin position="289"/>
        <end position="308"/>
    </location>
</feature>
<feature type="transmembrane region" description="Helical" evidence="23">
    <location>
        <begin position="565"/>
        <end position="583"/>
    </location>
</feature>
<evidence type="ECO:0000256" key="22">
    <source>
        <dbReference type="SAM" id="MobiDB-lite"/>
    </source>
</evidence>
<keyword evidence="16" id="KW-1207">Sterol metabolism</keyword>
<dbReference type="InterPro" id="IPR057042">
    <property type="entry name" value="Beta-prop_SCAP"/>
</dbReference>
<dbReference type="PANTHER" id="PTHR46378">
    <property type="entry name" value="STEROL REGULATORY ELEMENT-BINDING PROTEIN CLEAVAGE-ACTIVATING PROTEIN"/>
    <property type="match status" value="1"/>
</dbReference>
<keyword evidence="18" id="KW-0753">Steroid metabolism</keyword>
<evidence type="ECO:0000259" key="24">
    <source>
        <dbReference type="PROSITE" id="PS50156"/>
    </source>
</evidence>
<dbReference type="InterPro" id="IPR015943">
    <property type="entry name" value="WD40/YVTN_repeat-like_dom_sf"/>
</dbReference>
<protein>
    <recommendedName>
        <fullName evidence="5">Sterol regulatory element-binding protein cleavage-activating protein</fullName>
    </recommendedName>
</protein>
<evidence type="ECO:0000256" key="19">
    <source>
        <dbReference type="ARBA" id="ARBA00023329"/>
    </source>
</evidence>
<feature type="region of interest" description="Disordered" evidence="22">
    <location>
        <begin position="605"/>
        <end position="639"/>
    </location>
</feature>
<evidence type="ECO:0000256" key="10">
    <source>
        <dbReference type="ARBA" id="ARBA00022824"/>
    </source>
</evidence>
<dbReference type="InterPro" id="IPR057041">
    <property type="entry name" value="SCAP_N"/>
</dbReference>
<keyword evidence="12" id="KW-0333">Golgi apparatus</keyword>
<feature type="repeat" description="WD" evidence="21">
    <location>
        <begin position="1188"/>
        <end position="1230"/>
    </location>
</feature>
<evidence type="ECO:0000256" key="20">
    <source>
        <dbReference type="ARBA" id="ARBA00045958"/>
    </source>
</evidence>
<comment type="caution">
    <text evidence="25">The sequence shown here is derived from an EMBL/GenBank/DDBJ whole genome shotgun (WGS) entry which is preliminary data.</text>
</comment>
<keyword evidence="8 23" id="KW-0812">Transmembrane</keyword>
<organism evidence="25 26">
    <name type="scientific">Lymnaea stagnalis</name>
    <name type="common">Great pond snail</name>
    <name type="synonym">Helix stagnalis</name>
    <dbReference type="NCBI Taxonomy" id="6523"/>
    <lineage>
        <taxon>Eukaryota</taxon>
        <taxon>Metazoa</taxon>
        <taxon>Spiralia</taxon>
        <taxon>Lophotrochozoa</taxon>
        <taxon>Mollusca</taxon>
        <taxon>Gastropoda</taxon>
        <taxon>Heterobranchia</taxon>
        <taxon>Euthyneura</taxon>
        <taxon>Panpulmonata</taxon>
        <taxon>Hygrophila</taxon>
        <taxon>Lymnaeoidea</taxon>
        <taxon>Lymnaeidae</taxon>
        <taxon>Lymnaea</taxon>
    </lineage>
</organism>
<feature type="region of interest" description="Disordered" evidence="22">
    <location>
        <begin position="880"/>
        <end position="923"/>
    </location>
</feature>
<dbReference type="InterPro" id="IPR000731">
    <property type="entry name" value="SSD"/>
</dbReference>
<comment type="subcellular location">
    <subcellularLocation>
        <location evidence="2">Cytoplasmic vesicle</location>
        <location evidence="2">COPII-coated vesicle membrane</location>
        <topology evidence="2">Multi-pass membrane protein</topology>
    </subcellularLocation>
    <subcellularLocation>
        <location evidence="1">Endoplasmic reticulum membrane</location>
        <topology evidence="1">Multi-pass membrane protein</topology>
    </subcellularLocation>
    <subcellularLocation>
        <location evidence="3">Golgi apparatus membrane</location>
        <topology evidence="3">Multi-pass membrane protein</topology>
    </subcellularLocation>
</comment>
<keyword evidence="19" id="KW-0968">Cytoplasmic vesicle</keyword>
<evidence type="ECO:0000256" key="2">
    <source>
        <dbReference type="ARBA" id="ARBA00004557"/>
    </source>
</evidence>
<comment type="function">
    <text evidence="20">Escort protein required for cholesterol as well as lipid homeostasis. Regulates export of the SCAP-SREBP complex from the endoplasmic reticulum to the Golgi upon low cholesterol, thereby regulating the processing of sterol regulatory element-binding proteins (SREBPs) SREBF1/SREBP1 and SREBF2/SREBP2. At high sterol concentrations, formation of a ternary complex with INSIG (INSIG1 or INSIG2) leads to mask the ER export signal in SCAP, promoting retention of the complex in the endoplasmic reticulum. Low sterol concentrations trigger release of INSIG, a conformational change in the SSD domain of SCAP, unmasking of the ER export signal, promoting recruitment into COPII-coated vesicles and transport of the SCAP-SREBP to the Golgi: in the Golgi, SREBPs are then processed, releasing the transcription factor fragment of SREBPs from the membrane, its import into the nucleus and up-regulation of LDLR, INSIG1 and the mevalonate pathway. Binds cholesterol via its SSD domain.</text>
</comment>
<feature type="domain" description="SSD" evidence="24">
    <location>
        <begin position="291"/>
        <end position="449"/>
    </location>
</feature>
<gene>
    <name evidence="25" type="ORF">GSLYS_00005555001</name>
</gene>
<dbReference type="InterPro" id="IPR036322">
    <property type="entry name" value="WD40_repeat_dom_sf"/>
</dbReference>
<dbReference type="PANTHER" id="PTHR46378:SF1">
    <property type="entry name" value="STEROL REGULATORY ELEMENT-BINDING PROTEIN CLEAVAGE-ACTIVATING PROTEIN"/>
    <property type="match status" value="1"/>
</dbReference>
<keyword evidence="17" id="KW-0325">Glycoprotein</keyword>
<evidence type="ECO:0000256" key="21">
    <source>
        <dbReference type="PROSITE-ProRule" id="PRU00221"/>
    </source>
</evidence>
<dbReference type="GO" id="GO:0012507">
    <property type="term" value="C:ER to Golgi transport vesicle membrane"/>
    <property type="evidence" value="ECO:0007669"/>
    <property type="project" value="UniProtKB-SubCell"/>
</dbReference>
<dbReference type="GO" id="GO:0045540">
    <property type="term" value="P:regulation of cholesterol biosynthetic process"/>
    <property type="evidence" value="ECO:0007669"/>
    <property type="project" value="TreeGrafter"/>
</dbReference>
<evidence type="ECO:0000313" key="25">
    <source>
        <dbReference type="EMBL" id="CAL1531460.1"/>
    </source>
</evidence>
<proteinExistence type="inferred from homology"/>
<dbReference type="Pfam" id="PF12349">
    <property type="entry name" value="Sterol-sensing"/>
    <property type="match status" value="1"/>
</dbReference>
<accession>A0AAV2HDS5</accession>
<dbReference type="GO" id="GO:0000139">
    <property type="term" value="C:Golgi membrane"/>
    <property type="evidence" value="ECO:0007669"/>
    <property type="project" value="UniProtKB-SubCell"/>
</dbReference>
<evidence type="ECO:0000256" key="23">
    <source>
        <dbReference type="SAM" id="Phobius"/>
    </source>
</evidence>
<dbReference type="GO" id="GO:0008203">
    <property type="term" value="P:cholesterol metabolic process"/>
    <property type="evidence" value="ECO:0007669"/>
    <property type="project" value="UniProtKB-KW"/>
</dbReference>
<evidence type="ECO:0000256" key="17">
    <source>
        <dbReference type="ARBA" id="ARBA00023180"/>
    </source>
</evidence>
<feature type="compositionally biased region" description="Pro residues" evidence="22">
    <location>
        <begin position="501"/>
        <end position="511"/>
    </location>
</feature>
<dbReference type="PROSITE" id="PS50082">
    <property type="entry name" value="WD_REPEATS_2"/>
    <property type="match status" value="2"/>
</dbReference>
<evidence type="ECO:0000313" key="26">
    <source>
        <dbReference type="Proteomes" id="UP001497497"/>
    </source>
</evidence>
<keyword evidence="9" id="KW-0677">Repeat</keyword>
<dbReference type="GO" id="GO:0032933">
    <property type="term" value="P:SREBP signaling pathway"/>
    <property type="evidence" value="ECO:0007669"/>
    <property type="project" value="InterPro"/>
</dbReference>
<dbReference type="PROSITE" id="PS00678">
    <property type="entry name" value="WD_REPEATS_1"/>
    <property type="match status" value="1"/>
</dbReference>
<keyword evidence="13" id="KW-0443">Lipid metabolism</keyword>
<evidence type="ECO:0000256" key="4">
    <source>
        <dbReference type="ARBA" id="ARBA00007410"/>
    </source>
</evidence>
<keyword evidence="7 21" id="KW-0853">WD repeat</keyword>
<feature type="region of interest" description="Disordered" evidence="22">
    <location>
        <begin position="494"/>
        <end position="546"/>
    </location>
</feature>
<keyword evidence="6" id="KW-0153">Cholesterol metabolism</keyword>
<evidence type="ECO:0000256" key="7">
    <source>
        <dbReference type="ARBA" id="ARBA00022574"/>
    </source>
</evidence>
<keyword evidence="11 23" id="KW-1133">Transmembrane helix</keyword>
<evidence type="ECO:0000256" key="14">
    <source>
        <dbReference type="ARBA" id="ARBA00023121"/>
    </source>
</evidence>
<dbReference type="SMART" id="SM00320">
    <property type="entry name" value="WD40"/>
    <property type="match status" value="6"/>
</dbReference>
<reference evidence="25 26" key="1">
    <citation type="submission" date="2024-04" db="EMBL/GenBank/DDBJ databases">
        <authorList>
            <consortium name="Genoscope - CEA"/>
            <person name="William W."/>
        </authorList>
    </citation>
    <scope>NUCLEOTIDE SEQUENCE [LARGE SCALE GENOMIC DNA]</scope>
</reference>
<dbReference type="SUPFAM" id="SSF82866">
    <property type="entry name" value="Multidrug efflux transporter AcrB transmembrane domain"/>
    <property type="match status" value="1"/>
</dbReference>
<dbReference type="Pfam" id="PF24006">
    <property type="entry name" value="SCAP_N"/>
    <property type="match status" value="1"/>
</dbReference>
<dbReference type="Gene3D" id="2.130.10.10">
    <property type="entry name" value="YVTN repeat-like/Quinoprotein amine dehydrogenase"/>
    <property type="match status" value="2"/>
</dbReference>
<dbReference type="SUPFAM" id="SSF50978">
    <property type="entry name" value="WD40 repeat-like"/>
    <property type="match status" value="1"/>
</dbReference>
<keyword evidence="15 23" id="KW-0472">Membrane</keyword>
<feature type="region of interest" description="Disordered" evidence="22">
    <location>
        <begin position="1106"/>
        <end position="1128"/>
    </location>
</feature>
<dbReference type="InterPro" id="IPR053958">
    <property type="entry name" value="HMGCR/SNAP/NPC1-like_SSD"/>
</dbReference>